<feature type="domain" description="Methyltransferase" evidence="1">
    <location>
        <begin position="54"/>
        <end position="179"/>
    </location>
</feature>
<dbReference type="RefSeq" id="WP_063243991.1">
    <property type="nucleotide sequence ID" value="NZ_LUKF01000016.1"/>
</dbReference>
<dbReference type="AlphaFoldDB" id="A0A150WFV0"/>
<dbReference type="CDD" id="cd02440">
    <property type="entry name" value="AdoMet_MTases"/>
    <property type="match status" value="1"/>
</dbReference>
<dbReference type="Gene3D" id="3.40.50.150">
    <property type="entry name" value="Vaccinia Virus protein VP39"/>
    <property type="match status" value="1"/>
</dbReference>
<dbReference type="SUPFAM" id="SSF53335">
    <property type="entry name" value="S-adenosyl-L-methionine-dependent methyltransferases"/>
    <property type="match status" value="1"/>
</dbReference>
<reference evidence="2 3" key="1">
    <citation type="submission" date="2016-03" db="EMBL/GenBank/DDBJ databases">
        <authorList>
            <person name="Ploux O."/>
        </authorList>
    </citation>
    <scope>NUCLEOTIDE SEQUENCE [LARGE SCALE GENOMIC DNA]</scope>
    <source>
        <strain evidence="2 3">BER2</strain>
    </source>
</reference>
<dbReference type="EMBL" id="LUKF01000016">
    <property type="protein sequence ID" value="KYG61844.1"/>
    <property type="molecule type" value="Genomic_DNA"/>
</dbReference>
<sequence length="251" mass="27985">MKALYQGYINTNAVPVLPGSTSLDNILMLGGLSERDAVTHLQKVVTEFYPQAFGCKALDLSSGRGVAAMALAEMGFRVAAYDVYRSSISVVQKLALAQELDIAFGVNGVTRLEELREKFDLIHDRECLANIVNRQERAQFLNSVRNSLAPGGKFVLTTEVWTENYDPEDSFESVRLDNNYVLWRQTPECDIPGVMAMEGKFWTAQKRIAPPEEIRLEVMSRGFKILMNKLEIPAGHGPARLKLVLTSAFAR</sequence>
<comment type="caution">
    <text evidence="2">The sequence shown here is derived from an EMBL/GenBank/DDBJ whole genome shotgun (WGS) entry which is preliminary data.</text>
</comment>
<dbReference type="InterPro" id="IPR025714">
    <property type="entry name" value="Methyltranfer_dom"/>
</dbReference>
<gene>
    <name evidence="2" type="ORF">AZI85_06395</name>
</gene>
<accession>A0A150WFV0</accession>
<dbReference type="OrthoDB" id="5290609at2"/>
<protein>
    <recommendedName>
        <fullName evidence="1">Methyltransferase domain-containing protein</fullName>
    </recommendedName>
</protein>
<name>A0A150WFV0_BDEBC</name>
<dbReference type="Pfam" id="PF13847">
    <property type="entry name" value="Methyltransf_31"/>
    <property type="match status" value="1"/>
</dbReference>
<evidence type="ECO:0000313" key="3">
    <source>
        <dbReference type="Proteomes" id="UP000075391"/>
    </source>
</evidence>
<evidence type="ECO:0000313" key="2">
    <source>
        <dbReference type="EMBL" id="KYG61844.1"/>
    </source>
</evidence>
<proteinExistence type="predicted"/>
<dbReference type="InterPro" id="IPR029063">
    <property type="entry name" value="SAM-dependent_MTases_sf"/>
</dbReference>
<dbReference type="Proteomes" id="UP000075391">
    <property type="component" value="Unassembled WGS sequence"/>
</dbReference>
<organism evidence="2 3">
    <name type="scientific">Bdellovibrio bacteriovorus</name>
    <dbReference type="NCBI Taxonomy" id="959"/>
    <lineage>
        <taxon>Bacteria</taxon>
        <taxon>Pseudomonadati</taxon>
        <taxon>Bdellovibrionota</taxon>
        <taxon>Bdellovibrionia</taxon>
        <taxon>Bdellovibrionales</taxon>
        <taxon>Pseudobdellovibrionaceae</taxon>
        <taxon>Bdellovibrio</taxon>
    </lineage>
</organism>
<evidence type="ECO:0000259" key="1">
    <source>
        <dbReference type="Pfam" id="PF13847"/>
    </source>
</evidence>